<dbReference type="PANTHER" id="PTHR21310">
    <property type="entry name" value="AMINOGLYCOSIDE PHOSPHOTRANSFERASE-RELATED-RELATED"/>
    <property type="match status" value="1"/>
</dbReference>
<evidence type="ECO:0000313" key="4">
    <source>
        <dbReference type="Proteomes" id="UP000635477"/>
    </source>
</evidence>
<dbReference type="SUPFAM" id="SSF56112">
    <property type="entry name" value="Protein kinase-like (PK-like)"/>
    <property type="match status" value="1"/>
</dbReference>
<dbReference type="Gene3D" id="3.30.200.20">
    <property type="entry name" value="Phosphorylase Kinase, domain 1"/>
    <property type="match status" value="1"/>
</dbReference>
<feature type="region of interest" description="Disordered" evidence="1">
    <location>
        <begin position="530"/>
        <end position="584"/>
    </location>
</feature>
<gene>
    <name evidence="3" type="ORF">FZEAL_5333</name>
</gene>
<dbReference type="EMBL" id="JABEYC010000385">
    <property type="protein sequence ID" value="KAF4978228.1"/>
    <property type="molecule type" value="Genomic_DNA"/>
</dbReference>
<dbReference type="PANTHER" id="PTHR21310:SF51">
    <property type="entry name" value="AMINOGLYCOSIDE PHOSPHOTRANSFERASE DOMAIN-CONTAINING PROTEIN"/>
    <property type="match status" value="1"/>
</dbReference>
<keyword evidence="4" id="KW-1185">Reference proteome</keyword>
<reference evidence="3" key="2">
    <citation type="submission" date="2020-05" db="EMBL/GenBank/DDBJ databases">
        <authorList>
            <person name="Kim H.-S."/>
            <person name="Proctor R.H."/>
            <person name="Brown D.W."/>
        </authorList>
    </citation>
    <scope>NUCLEOTIDE SEQUENCE</scope>
    <source>
        <strain evidence="3">NRRL 22465</strain>
    </source>
</reference>
<comment type="caution">
    <text evidence="3">The sequence shown here is derived from an EMBL/GenBank/DDBJ whole genome shotgun (WGS) entry which is preliminary data.</text>
</comment>
<proteinExistence type="predicted"/>
<evidence type="ECO:0000313" key="3">
    <source>
        <dbReference type="EMBL" id="KAF4978228.1"/>
    </source>
</evidence>
<dbReference type="OrthoDB" id="10003767at2759"/>
<feature type="compositionally biased region" description="Acidic residues" evidence="1">
    <location>
        <begin position="551"/>
        <end position="579"/>
    </location>
</feature>
<organism evidence="3 4">
    <name type="scientific">Fusarium zealandicum</name>
    <dbReference type="NCBI Taxonomy" id="1053134"/>
    <lineage>
        <taxon>Eukaryota</taxon>
        <taxon>Fungi</taxon>
        <taxon>Dikarya</taxon>
        <taxon>Ascomycota</taxon>
        <taxon>Pezizomycotina</taxon>
        <taxon>Sordariomycetes</taxon>
        <taxon>Hypocreomycetidae</taxon>
        <taxon>Hypocreales</taxon>
        <taxon>Nectriaceae</taxon>
        <taxon>Fusarium</taxon>
        <taxon>Fusarium staphyleae species complex</taxon>
    </lineage>
</organism>
<dbReference type="InterPro" id="IPR011009">
    <property type="entry name" value="Kinase-like_dom_sf"/>
</dbReference>
<feature type="compositionally biased region" description="Polar residues" evidence="1">
    <location>
        <begin position="27"/>
        <end position="49"/>
    </location>
</feature>
<sequence>MGQHLSTERDSPRTSWVKSFWSFFQTKTRPNASAPSSEQASLHSRQSQEPDAPEALVDRTKNQATESVDEPAGGVDDPSHVDSDGDSDDSDDSDDEERFCKVLSALDQQQLPMLAATLFRQLHPEIPDDETQPSVDEPKYGSSNLVFPLTFNNGTRWALRIPIDGHPGAWEEQSSSGLASQVYTMQLIKRETTIPVPEIIDHSSTTDNILKCPYIVMSWIEGVQLCDLWFSHRTNGVSPEINRQRNSRALQEVASAMFQLGKFTSKTSGQLLPGSVGDHPKVGPTRSLDMAAMFSRWRNDNEEDESPVYAHLPVNSNVKEHYLTMLDRNPRADVCSKGADLFLRQLINWITEPNGMEPFVLHHPDFNFQNIIVSEEGELKGIIDWDGVQFEPRSIGNETLPSWLTRDWDALMYRWTEEMENGQEPEGVWEDSPQTLACYRRVYCDAMAQLVREDRPNNPVDLCQPSLITTNLSIAVNASHCRDHIMQKVFLEIWAAGHPDWANAHEDYTQYNVYDFPEDDAEINAIEKSEDTQGEEELDDGNHEEKGVGGGDEDVDEAVVEAEAEAEDEEDEEGEEGEEGIPRPPIYFKLVDMLGEERMPDELMVTLKRSFEALLVKGGL</sequence>
<dbReference type="Pfam" id="PF01636">
    <property type="entry name" value="APH"/>
    <property type="match status" value="1"/>
</dbReference>
<dbReference type="AlphaFoldDB" id="A0A8H4UJW3"/>
<dbReference type="InterPro" id="IPR002575">
    <property type="entry name" value="Aminoglycoside_PTrfase"/>
</dbReference>
<dbReference type="InterPro" id="IPR051678">
    <property type="entry name" value="AGP_Transferase"/>
</dbReference>
<feature type="compositionally biased region" description="Acidic residues" evidence="1">
    <location>
        <begin position="84"/>
        <end position="96"/>
    </location>
</feature>
<reference evidence="3" key="1">
    <citation type="journal article" date="2020" name="BMC Genomics">
        <title>Correction to: Identification and distribution of gene clusters required for synthesis of sphingolipid metabolism inhibitors in diverse species of the filamentous fungus Fusarium.</title>
        <authorList>
            <person name="Kim H.S."/>
            <person name="Lohmar J.M."/>
            <person name="Busman M."/>
            <person name="Brown D.W."/>
            <person name="Naumann T.A."/>
            <person name="Divon H.H."/>
            <person name="Lysoe E."/>
            <person name="Uhlig S."/>
            <person name="Proctor R.H."/>
        </authorList>
    </citation>
    <scope>NUCLEOTIDE SEQUENCE</scope>
    <source>
        <strain evidence="3">NRRL 22465</strain>
    </source>
</reference>
<protein>
    <recommendedName>
        <fullName evidence="2">Aminoglycoside phosphotransferase domain-containing protein</fullName>
    </recommendedName>
</protein>
<dbReference type="Proteomes" id="UP000635477">
    <property type="component" value="Unassembled WGS sequence"/>
</dbReference>
<evidence type="ECO:0000256" key="1">
    <source>
        <dbReference type="SAM" id="MobiDB-lite"/>
    </source>
</evidence>
<accession>A0A8H4UJW3</accession>
<feature type="domain" description="Aminoglycoside phosphotransferase" evidence="2">
    <location>
        <begin position="141"/>
        <end position="391"/>
    </location>
</feature>
<feature type="region of interest" description="Disordered" evidence="1">
    <location>
        <begin position="27"/>
        <end position="96"/>
    </location>
</feature>
<name>A0A8H4UJW3_9HYPO</name>
<evidence type="ECO:0000259" key="2">
    <source>
        <dbReference type="Pfam" id="PF01636"/>
    </source>
</evidence>